<name>A0ABS4DVV2_9HYPH</name>
<evidence type="ECO:0000259" key="1">
    <source>
        <dbReference type="Pfam" id="PF07238"/>
    </source>
</evidence>
<accession>A0ABS4DVV2</accession>
<evidence type="ECO:0000313" key="3">
    <source>
        <dbReference type="Proteomes" id="UP000759443"/>
    </source>
</evidence>
<gene>
    <name evidence="2" type="ORF">J2Z17_001234</name>
</gene>
<dbReference type="Proteomes" id="UP000759443">
    <property type="component" value="Unassembled WGS sequence"/>
</dbReference>
<dbReference type="SUPFAM" id="SSF141371">
    <property type="entry name" value="PilZ domain-like"/>
    <property type="match status" value="1"/>
</dbReference>
<dbReference type="EMBL" id="JAGGJU010000003">
    <property type="protein sequence ID" value="MBP1849813.1"/>
    <property type="molecule type" value="Genomic_DNA"/>
</dbReference>
<protein>
    <recommendedName>
        <fullName evidence="1">PilZ domain-containing protein</fullName>
    </recommendedName>
</protein>
<feature type="domain" description="PilZ" evidence="1">
    <location>
        <begin position="8"/>
        <end position="87"/>
    </location>
</feature>
<sequence>MKKTAESRIHPREPVMKGVRVTPRDGALNVTGLTRNLSVGGARITMETTLGVPDHFTIRLDDGKTIECDVRWRSLTEVGVEFRPVEDA</sequence>
<organism evidence="2 3">
    <name type="scientific">Rhizobium halophytocola</name>
    <dbReference type="NCBI Taxonomy" id="735519"/>
    <lineage>
        <taxon>Bacteria</taxon>
        <taxon>Pseudomonadati</taxon>
        <taxon>Pseudomonadota</taxon>
        <taxon>Alphaproteobacteria</taxon>
        <taxon>Hyphomicrobiales</taxon>
        <taxon>Rhizobiaceae</taxon>
        <taxon>Rhizobium/Agrobacterium group</taxon>
        <taxon>Rhizobium</taxon>
    </lineage>
</organism>
<proteinExistence type="predicted"/>
<reference evidence="2 3" key="1">
    <citation type="submission" date="2021-03" db="EMBL/GenBank/DDBJ databases">
        <title>Genomic Encyclopedia of Type Strains, Phase IV (KMG-IV): sequencing the most valuable type-strain genomes for metagenomic binning, comparative biology and taxonomic classification.</title>
        <authorList>
            <person name="Goeker M."/>
        </authorList>
    </citation>
    <scope>NUCLEOTIDE SEQUENCE [LARGE SCALE GENOMIC DNA]</scope>
    <source>
        <strain evidence="2 3">DSM 21600</strain>
    </source>
</reference>
<dbReference type="RefSeq" id="WP_209943200.1">
    <property type="nucleotide sequence ID" value="NZ_JAGGJU010000003.1"/>
</dbReference>
<comment type="caution">
    <text evidence="2">The sequence shown here is derived from an EMBL/GenBank/DDBJ whole genome shotgun (WGS) entry which is preliminary data.</text>
</comment>
<keyword evidence="3" id="KW-1185">Reference proteome</keyword>
<evidence type="ECO:0000313" key="2">
    <source>
        <dbReference type="EMBL" id="MBP1849813.1"/>
    </source>
</evidence>
<dbReference type="Pfam" id="PF07238">
    <property type="entry name" value="PilZ"/>
    <property type="match status" value="1"/>
</dbReference>
<dbReference type="Gene3D" id="2.40.10.220">
    <property type="entry name" value="predicted glycosyltransferase like domains"/>
    <property type="match status" value="1"/>
</dbReference>
<dbReference type="InterPro" id="IPR009875">
    <property type="entry name" value="PilZ_domain"/>
</dbReference>